<feature type="transmembrane region" description="Helical" evidence="5">
    <location>
        <begin position="77"/>
        <end position="97"/>
    </location>
</feature>
<gene>
    <name evidence="7" type="ORF">EVB03_03285</name>
</gene>
<reference evidence="7 8" key="1">
    <citation type="submission" date="2019-02" db="EMBL/GenBank/DDBJ databases">
        <title>Prokaryotic population dynamics and viral predation in marine succession experiment using metagenomics: the confinement effect.</title>
        <authorList>
            <person name="Haro-Moreno J.M."/>
            <person name="Rodriguez-Valera F."/>
            <person name="Lopez-Perez M."/>
        </authorList>
    </citation>
    <scope>NUCLEOTIDE SEQUENCE [LARGE SCALE GENOMIC DNA]</scope>
    <source>
        <strain evidence="7">MED-G170</strain>
    </source>
</reference>
<evidence type="ECO:0000256" key="4">
    <source>
        <dbReference type="ARBA" id="ARBA00023136"/>
    </source>
</evidence>
<dbReference type="Proteomes" id="UP000315889">
    <property type="component" value="Unassembled WGS sequence"/>
</dbReference>
<evidence type="ECO:0000256" key="3">
    <source>
        <dbReference type="ARBA" id="ARBA00022989"/>
    </source>
</evidence>
<feature type="transmembrane region" description="Helical" evidence="5">
    <location>
        <begin position="276"/>
        <end position="294"/>
    </location>
</feature>
<comment type="caution">
    <text evidence="7">The sequence shown here is derived from an EMBL/GenBank/DDBJ whole genome shotgun (WGS) entry which is preliminary data.</text>
</comment>
<organism evidence="7 8">
    <name type="scientific">SAR92 clade bacterium</name>
    <dbReference type="NCBI Taxonomy" id="2315479"/>
    <lineage>
        <taxon>Bacteria</taxon>
        <taxon>Pseudomonadati</taxon>
        <taxon>Pseudomonadota</taxon>
        <taxon>Gammaproteobacteria</taxon>
        <taxon>Cellvibrionales</taxon>
        <taxon>Porticoccaceae</taxon>
        <taxon>SAR92 clade</taxon>
    </lineage>
</organism>
<feature type="transmembrane region" description="Helical" evidence="5">
    <location>
        <begin position="176"/>
        <end position="197"/>
    </location>
</feature>
<dbReference type="GO" id="GO:0006874">
    <property type="term" value="P:intracellular calcium ion homeostasis"/>
    <property type="evidence" value="ECO:0007669"/>
    <property type="project" value="TreeGrafter"/>
</dbReference>
<dbReference type="Gene3D" id="1.20.1420.30">
    <property type="entry name" value="NCX, central ion-binding region"/>
    <property type="match status" value="1"/>
</dbReference>
<evidence type="ECO:0000313" key="7">
    <source>
        <dbReference type="EMBL" id="RZO20744.1"/>
    </source>
</evidence>
<dbReference type="Gene3D" id="6.10.280.80">
    <property type="entry name" value="NCX, peripheral helical region"/>
    <property type="match status" value="1"/>
</dbReference>
<name>A0A520MHQ7_9GAMM</name>
<feature type="domain" description="Sodium/calcium exchanger membrane region" evidence="6">
    <location>
        <begin position="7"/>
        <end position="138"/>
    </location>
</feature>
<feature type="transmembrane region" description="Helical" evidence="5">
    <location>
        <begin position="245"/>
        <end position="264"/>
    </location>
</feature>
<dbReference type="InterPro" id="IPR004481">
    <property type="entry name" value="K/Na/Ca-exchanger"/>
</dbReference>
<dbReference type="GO" id="GO:0005886">
    <property type="term" value="C:plasma membrane"/>
    <property type="evidence" value="ECO:0007669"/>
    <property type="project" value="TreeGrafter"/>
</dbReference>
<dbReference type="EMBL" id="SHBP01000003">
    <property type="protein sequence ID" value="RZO20744.1"/>
    <property type="molecule type" value="Genomic_DNA"/>
</dbReference>
<evidence type="ECO:0000313" key="8">
    <source>
        <dbReference type="Proteomes" id="UP000315889"/>
    </source>
</evidence>
<proteinExistence type="predicted"/>
<keyword evidence="4 5" id="KW-0472">Membrane</keyword>
<sequence length="332" mass="34652">MPAIYISILALIAGLLGLVWGADKFVNGSVGVARSFGISSLVIGLTVVSIGTSAPEIIVSINAALKNSGGLAVGNAIGSNLANIGLVLGITAIVAPIPIQKHLLREESPILILITALAGLCLYDGQLDRGESLALGFLVIPLLIIVVKYKKSQPDADVETHIGTESIKETSLKSSGLWLIIGLAALLISAEITVWGAKDIARYFGVSDLIIGLTVIAIGTSLPELAASIMSALRGHHDIAVGNIFGSNLFNILLVMATAGAIAPMNLTQEVFTRDYLSLAAMTLLMVIILAVSLAKGKRRNTGAHLSRTVGVILLSGYCCYYLLLWPSMMAG</sequence>
<dbReference type="GO" id="GO:0008273">
    <property type="term" value="F:calcium, potassium:sodium antiporter activity"/>
    <property type="evidence" value="ECO:0007669"/>
    <property type="project" value="TreeGrafter"/>
</dbReference>
<evidence type="ECO:0000256" key="5">
    <source>
        <dbReference type="SAM" id="Phobius"/>
    </source>
</evidence>
<evidence type="ECO:0000256" key="2">
    <source>
        <dbReference type="ARBA" id="ARBA00022692"/>
    </source>
</evidence>
<dbReference type="GO" id="GO:0005262">
    <property type="term" value="F:calcium channel activity"/>
    <property type="evidence" value="ECO:0007669"/>
    <property type="project" value="TreeGrafter"/>
</dbReference>
<keyword evidence="3 5" id="KW-1133">Transmembrane helix</keyword>
<feature type="transmembrane region" description="Helical" evidence="5">
    <location>
        <begin position="132"/>
        <end position="149"/>
    </location>
</feature>
<dbReference type="Pfam" id="PF01699">
    <property type="entry name" value="Na_Ca_ex"/>
    <property type="match status" value="2"/>
</dbReference>
<accession>A0A520MHQ7</accession>
<dbReference type="InterPro" id="IPR044880">
    <property type="entry name" value="NCX_ion-bd_dom_sf"/>
</dbReference>
<feature type="domain" description="Sodium/calcium exchanger membrane region" evidence="6">
    <location>
        <begin position="177"/>
        <end position="325"/>
    </location>
</feature>
<dbReference type="NCBIfam" id="TIGR00367">
    <property type="entry name" value="calcium/sodium antiporter"/>
    <property type="match status" value="1"/>
</dbReference>
<feature type="transmembrane region" description="Helical" evidence="5">
    <location>
        <begin position="209"/>
        <end position="233"/>
    </location>
</feature>
<dbReference type="AlphaFoldDB" id="A0A520MHQ7"/>
<dbReference type="PANTHER" id="PTHR10846">
    <property type="entry name" value="SODIUM/POTASSIUM/CALCIUM EXCHANGER"/>
    <property type="match status" value="1"/>
</dbReference>
<dbReference type="InterPro" id="IPR004837">
    <property type="entry name" value="NaCa_Exmemb"/>
</dbReference>
<feature type="transmembrane region" description="Helical" evidence="5">
    <location>
        <begin position="306"/>
        <end position="324"/>
    </location>
</feature>
<keyword evidence="2 5" id="KW-0812">Transmembrane</keyword>
<comment type="subcellular location">
    <subcellularLocation>
        <location evidence="1">Membrane</location>
        <topology evidence="1">Multi-pass membrane protein</topology>
    </subcellularLocation>
</comment>
<dbReference type="PANTHER" id="PTHR10846:SF8">
    <property type="entry name" value="INNER MEMBRANE PROTEIN YRBG"/>
    <property type="match status" value="1"/>
</dbReference>
<protein>
    <submittedName>
        <fullName evidence="7">Calcium/sodium antiporter</fullName>
    </submittedName>
</protein>
<evidence type="ECO:0000259" key="6">
    <source>
        <dbReference type="Pfam" id="PF01699"/>
    </source>
</evidence>
<evidence type="ECO:0000256" key="1">
    <source>
        <dbReference type="ARBA" id="ARBA00004141"/>
    </source>
</evidence>